<dbReference type="InterPro" id="IPR012674">
    <property type="entry name" value="Calycin"/>
</dbReference>
<evidence type="ECO:0000256" key="1">
    <source>
        <dbReference type="SAM" id="SignalP"/>
    </source>
</evidence>
<dbReference type="AlphaFoldDB" id="A0A023GDX7"/>
<evidence type="ECO:0000313" key="2">
    <source>
        <dbReference type="EMBL" id="JAC30910.1"/>
    </source>
</evidence>
<proteinExistence type="evidence at transcript level"/>
<dbReference type="SUPFAM" id="SSF50814">
    <property type="entry name" value="Lipocalins"/>
    <property type="match status" value="1"/>
</dbReference>
<dbReference type="GO" id="GO:0043176">
    <property type="term" value="F:amine binding"/>
    <property type="evidence" value="ECO:0007669"/>
    <property type="project" value="InterPro"/>
</dbReference>
<keyword evidence="1" id="KW-0732">Signal</keyword>
<organism evidence="2">
    <name type="scientific">Amblyomma triste</name>
    <name type="common">Neotropical tick</name>
    <dbReference type="NCBI Taxonomy" id="251400"/>
    <lineage>
        <taxon>Eukaryota</taxon>
        <taxon>Metazoa</taxon>
        <taxon>Ecdysozoa</taxon>
        <taxon>Arthropoda</taxon>
        <taxon>Chelicerata</taxon>
        <taxon>Arachnida</taxon>
        <taxon>Acari</taxon>
        <taxon>Parasitiformes</taxon>
        <taxon>Ixodida</taxon>
        <taxon>Ixodoidea</taxon>
        <taxon>Ixodidae</taxon>
        <taxon>Amblyomminae</taxon>
        <taxon>Amblyomma</taxon>
    </lineage>
</organism>
<sequence>MFTFVLCLSLLAAATGTETEPDPYEEDCEHFSEQTIKDMVHIKKPLYVKLRNYDTNTQYRCHSIENVGEISDNIYRYRLRALYPRNRTSTEYYINSTIWESGLHEEPNAANYTEHNNEVTVKLMTKNRNNTCFVLVRYTNQNKKHCDLLMTEETVDSRIPKPCGDVYLKHCTNYAGFSVELWKKNCSSDNNIYEQLPTC</sequence>
<dbReference type="InterPro" id="IPR002970">
    <property type="entry name" value="Tick_his-bd"/>
</dbReference>
<dbReference type="GO" id="GO:0030682">
    <property type="term" value="P:symbiont-mediated perturbation of host defenses"/>
    <property type="evidence" value="ECO:0007669"/>
    <property type="project" value="InterPro"/>
</dbReference>
<protein>
    <submittedName>
        <fullName evidence="2">Putative licpodalin-4 1</fullName>
    </submittedName>
</protein>
<feature type="chain" id="PRO_5001518607" evidence="1">
    <location>
        <begin position="20"/>
        <end position="199"/>
    </location>
</feature>
<accession>A0A023GDX7</accession>
<name>A0A023GDX7_AMBTT</name>
<feature type="signal peptide" evidence="1">
    <location>
        <begin position="1"/>
        <end position="19"/>
    </location>
</feature>
<dbReference type="Gene3D" id="2.40.128.20">
    <property type="match status" value="1"/>
</dbReference>
<reference evidence="2" key="1">
    <citation type="submission" date="2014-03" db="EMBL/GenBank/DDBJ databases">
        <title>The sialotranscriptome of Amblyomma triste, Amblyomma parvum and Amblyomma cajennense ticks, uncovered by 454-based RNA-seq.</title>
        <authorList>
            <person name="Garcia G.R."/>
            <person name="Gardinassi L.G."/>
            <person name="Ribeiro J.M."/>
            <person name="Anatriello E."/>
            <person name="Ferreira B.R."/>
            <person name="Moreira H.N."/>
            <person name="Mafra C."/>
            <person name="Olegario M.M."/>
            <person name="Szabo P.J."/>
            <person name="Miranda-Santos I.K."/>
            <person name="Maruyama S.R."/>
        </authorList>
    </citation>
    <scope>NUCLEOTIDE SEQUENCE</scope>
    <source>
        <strain evidence="2">Mato Grasso do Sul</strain>
        <tissue evidence="2">Salivary glands</tissue>
    </source>
</reference>
<dbReference type="EMBL" id="GBBM01004508">
    <property type="protein sequence ID" value="JAC30910.1"/>
    <property type="molecule type" value="mRNA"/>
</dbReference>
<dbReference type="Pfam" id="PF02098">
    <property type="entry name" value="His_binding"/>
    <property type="match status" value="1"/>
</dbReference>